<name>A0AAN6JHP9_9BASI</name>
<feature type="region of interest" description="Disordered" evidence="1">
    <location>
        <begin position="723"/>
        <end position="868"/>
    </location>
</feature>
<keyword evidence="4" id="KW-1185">Reference proteome</keyword>
<dbReference type="InterPro" id="IPR011993">
    <property type="entry name" value="PH-like_dom_sf"/>
</dbReference>
<dbReference type="EMBL" id="JAPDMQ010000687">
    <property type="protein sequence ID" value="KAK0521301.1"/>
    <property type="molecule type" value="Genomic_DNA"/>
</dbReference>
<feature type="compositionally biased region" description="Polar residues" evidence="1">
    <location>
        <begin position="1002"/>
        <end position="1020"/>
    </location>
</feature>
<feature type="compositionally biased region" description="Low complexity" evidence="1">
    <location>
        <begin position="121"/>
        <end position="131"/>
    </location>
</feature>
<feature type="compositionally biased region" description="Gly residues" evidence="1">
    <location>
        <begin position="468"/>
        <end position="480"/>
    </location>
</feature>
<organism evidence="3 4">
    <name type="scientific">Tilletia horrida</name>
    <dbReference type="NCBI Taxonomy" id="155126"/>
    <lineage>
        <taxon>Eukaryota</taxon>
        <taxon>Fungi</taxon>
        <taxon>Dikarya</taxon>
        <taxon>Basidiomycota</taxon>
        <taxon>Ustilaginomycotina</taxon>
        <taxon>Exobasidiomycetes</taxon>
        <taxon>Tilletiales</taxon>
        <taxon>Tilletiaceae</taxon>
        <taxon>Tilletia</taxon>
    </lineage>
</organism>
<feature type="compositionally biased region" description="Low complexity" evidence="1">
    <location>
        <begin position="1055"/>
        <end position="1067"/>
    </location>
</feature>
<feature type="compositionally biased region" description="Low complexity" evidence="1">
    <location>
        <begin position="1301"/>
        <end position="1334"/>
    </location>
</feature>
<dbReference type="SUPFAM" id="SSF50729">
    <property type="entry name" value="PH domain-like"/>
    <property type="match status" value="1"/>
</dbReference>
<feature type="compositionally biased region" description="Polar residues" evidence="1">
    <location>
        <begin position="1336"/>
        <end position="1348"/>
    </location>
</feature>
<feature type="compositionally biased region" description="Gly residues" evidence="1">
    <location>
        <begin position="1721"/>
        <end position="1751"/>
    </location>
</feature>
<feature type="compositionally biased region" description="Gly residues" evidence="1">
    <location>
        <begin position="1774"/>
        <end position="1783"/>
    </location>
</feature>
<feature type="compositionally biased region" description="Basic and acidic residues" evidence="1">
    <location>
        <begin position="1579"/>
        <end position="1592"/>
    </location>
</feature>
<feature type="region of interest" description="Disordered" evidence="1">
    <location>
        <begin position="1705"/>
        <end position="1783"/>
    </location>
</feature>
<feature type="compositionally biased region" description="Acidic residues" evidence="1">
    <location>
        <begin position="1270"/>
        <end position="1289"/>
    </location>
</feature>
<reference evidence="3" key="1">
    <citation type="journal article" date="2023" name="PhytoFront">
        <title>Draft Genome Resources of Seven Strains of Tilletia horrida, Causal Agent of Kernel Smut of Rice.</title>
        <authorList>
            <person name="Khanal S."/>
            <person name="Antony Babu S."/>
            <person name="Zhou X.G."/>
        </authorList>
    </citation>
    <scope>NUCLEOTIDE SEQUENCE</scope>
    <source>
        <strain evidence="3">TX3</strain>
    </source>
</reference>
<evidence type="ECO:0000313" key="3">
    <source>
        <dbReference type="EMBL" id="KAK0521301.1"/>
    </source>
</evidence>
<feature type="compositionally biased region" description="Polar residues" evidence="1">
    <location>
        <begin position="142"/>
        <end position="152"/>
    </location>
</feature>
<evidence type="ECO:0000259" key="2">
    <source>
        <dbReference type="PROSITE" id="PS50003"/>
    </source>
</evidence>
<dbReference type="PROSITE" id="PS50003">
    <property type="entry name" value="PH_DOMAIN"/>
    <property type="match status" value="1"/>
</dbReference>
<gene>
    <name evidence="3" type="ORF">OC842_006823</name>
</gene>
<dbReference type="InterPro" id="IPR001849">
    <property type="entry name" value="PH_domain"/>
</dbReference>
<feature type="region of interest" description="Disordered" evidence="1">
    <location>
        <begin position="1579"/>
        <end position="1607"/>
    </location>
</feature>
<feature type="compositionally biased region" description="Low complexity" evidence="1">
    <location>
        <begin position="1"/>
        <end position="30"/>
    </location>
</feature>
<feature type="compositionally biased region" description="Low complexity" evidence="1">
    <location>
        <begin position="88"/>
        <end position="99"/>
    </location>
</feature>
<feature type="compositionally biased region" description="Low complexity" evidence="1">
    <location>
        <begin position="943"/>
        <end position="979"/>
    </location>
</feature>
<feature type="region of interest" description="Disordered" evidence="1">
    <location>
        <begin position="1514"/>
        <end position="1541"/>
    </location>
</feature>
<feature type="compositionally biased region" description="Low complexity" evidence="1">
    <location>
        <begin position="414"/>
        <end position="445"/>
    </location>
</feature>
<proteinExistence type="predicted"/>
<feature type="region of interest" description="Disordered" evidence="1">
    <location>
        <begin position="901"/>
        <end position="1020"/>
    </location>
</feature>
<feature type="region of interest" description="Disordered" evidence="1">
    <location>
        <begin position="1034"/>
        <end position="1147"/>
    </location>
</feature>
<dbReference type="Proteomes" id="UP001176521">
    <property type="component" value="Unassembled WGS sequence"/>
</dbReference>
<dbReference type="InterPro" id="IPR058155">
    <property type="entry name" value="Skg3/CAF120-like_PH"/>
</dbReference>
<feature type="compositionally biased region" description="Low complexity" evidence="1">
    <location>
        <begin position="1226"/>
        <end position="1236"/>
    </location>
</feature>
<feature type="domain" description="PH" evidence="2">
    <location>
        <begin position="182"/>
        <end position="315"/>
    </location>
</feature>
<dbReference type="InterPro" id="IPR051144">
    <property type="entry name" value="Formin_homology_domain"/>
</dbReference>
<feature type="region of interest" description="Disordered" evidence="1">
    <location>
        <begin position="414"/>
        <end position="511"/>
    </location>
</feature>
<feature type="compositionally biased region" description="Low complexity" evidence="1">
    <location>
        <begin position="1391"/>
        <end position="1408"/>
    </location>
</feature>
<protein>
    <recommendedName>
        <fullName evidence="2">PH domain-containing protein</fullName>
    </recommendedName>
</protein>
<feature type="compositionally biased region" description="Low complexity" evidence="1">
    <location>
        <begin position="1705"/>
        <end position="1720"/>
    </location>
</feature>
<feature type="compositionally biased region" description="Low complexity" evidence="1">
    <location>
        <begin position="481"/>
        <end position="491"/>
    </location>
</feature>
<dbReference type="Pfam" id="PF25381">
    <property type="entry name" value="PH_26"/>
    <property type="match status" value="2"/>
</dbReference>
<feature type="compositionally biased region" description="Acidic residues" evidence="1">
    <location>
        <begin position="761"/>
        <end position="778"/>
    </location>
</feature>
<feature type="compositionally biased region" description="Low complexity" evidence="1">
    <location>
        <begin position="823"/>
        <end position="859"/>
    </location>
</feature>
<sequence length="1804" mass="183752">MSHSPGAPAPLRAAPHPPSAYQQQQQQQQQPPRPLPVSGSLPALSPAQQQQQQQQQQYPQQQQQQHQYSHAHSHSLGSAPLLNPAHPQQSAAASSSSSQGRHSLRPMSAYQPLEHPAQTPSAASGASASASHHQHQYRDSDQASFRSNSNVVATVRPPAPPIKFKSQDLRDALALHDAHTRKVYMEGYLSRRDELNPQGRPLHPADDRSRWSLCFLQLCGTVLSVWSVAEMTKAAAEGKEVPPSYIDITDAFVDYYGVLVEDVPMPPPQPARRIQHDNVFTLNSAGQNRIHFCVEGQVGRRLVQAWINAIRLASWEKMRLEEIYTGALLRTRLSAIAAHQAAAQGLPPPGPDGVIVGPDGTPLPPLKLITPLTKGKMEGWIKARFMGSTEWQKCYLVLQERRAPHEDESMMANAVAGASSSSSSSGPGAASIDASFGGPNSSSSGGDKKKFWQKLPGSGSNRDSILSLGGGKGGDGGGSSGPLSPTAGASATFANDPSAAGPSGVEPPPGHNGAMGVASFYETKKSKRAFATLMYVSGVFAVYPSRPELVEGSSLFKVEGAFPGSNVLSATAHARQTGFVLIMPEVDSGSSGPASPPLGSFSSSGTSGALGANTKMMNWVIGFMDVFRLYGRPRSLSWDPRDPASFFFAYPIGPFRDRLFLDRELAEFLDVREERHAAQRANLGMVIRKRMQGERTPVLPPLPVPNRESTALLERRASRLVSGGITGTTAGGPGSGSGSAGNNGVTAQPPQLPALTRPDTSDEEEDTDKDEDDDDDDDNKPLSNGMSRLAVTNGTPGLAPSAVASPPSRPHGAAAGGPPPAPSSTFAPAATSRGADAYGSSSGSSAGGALTTAALQQQKGTGGLTPADTAQNIAQLRRLSEVDPGLGPEFAALLNFDGGVAASDTESTTSETRSAAPATAKKAILGPGAGNAAASAYGGGASRGVQQQQQQQQQQQPQQPTSPPSGSGVSTPVAGSASSWSTPPSLPPKTHILSPSGGGTPPGNQQGSWQSPNSVGGTAATSVVRPTAVLAAAAPASGGAETPLAAVPEYDTLDAGGSATGAQQAQTNGGGSGGGGGQRVTSAAYDEGSLLYLSSMSDQQPAPAPVPAPVPAQPTNAQAPSVPKLLIPESAPAPAPAAARNSATEDGGIGDDALAAYSFLEKPPSPAIGYGASAQGTSDISRASSASVSTSADANAARSAAAAAAATGPTTTFSQANKRAMERKTAAQLQAQAHQEAMMKPAGKKSQGKKVVDMAKARKRGTGAWGGDTSSDEDDEDEDEDEEEEEGEEDGRGRSAGAGAGAAARLASSTGSVPLVQTPQQPQQQPQQQQYVQPSRMPNSRSGSNSHMHSLEELQRAAAQAGLQAPAPGRFSSYDGLSGGMGGGSGGSVGGSSVRAPSPGGAGAMMMGPGMGPGASGSPSASGWGSGRSSPMRTASPAGAGAYAPGAGTGSGKNSPRNGPVHVVGPGGPAMMLQSAMGISAGSVGRNGGAGMQQGGPGGSNVRGSVFNSHLGAQHELGGEYGGDASQGTSGSSGLAPVQATAASSSSNTFVQLQPEEQPGAMTTIFQPHGLLQAGAQDKLERSAKAREEEARAAGGHLVSVPNKPPPPQAGLLGAITAHERDRKGAGGIGATLTERERERVAAERRMREEEAANAAMYRQSFAAGGGMGPMGPMMGMGMNPAAMMGMYGNPYMWQQMMMQQQQQQQQQMMMQQQQQQQGPGTPGGAGWSGSQYGGGGGGAGSPTGGAGGTNSPGRVGTPSGGHAQHLSSSASMGGAGAGAGGGFDAMMAQQAAMQAAQQAYMQA</sequence>
<feature type="compositionally biased region" description="Low complexity" evidence="1">
    <location>
        <begin position="799"/>
        <end position="813"/>
    </location>
</feature>
<evidence type="ECO:0000256" key="1">
    <source>
        <dbReference type="SAM" id="MobiDB-lite"/>
    </source>
</evidence>
<feature type="compositionally biased region" description="Low complexity" evidence="1">
    <location>
        <begin position="1416"/>
        <end position="1446"/>
    </location>
</feature>
<feature type="compositionally biased region" description="Pro residues" evidence="1">
    <location>
        <begin position="1102"/>
        <end position="1112"/>
    </location>
</feature>
<feature type="compositionally biased region" description="Gly residues" evidence="1">
    <location>
        <begin position="724"/>
        <end position="741"/>
    </location>
</feature>
<feature type="compositionally biased region" description="Gly residues" evidence="1">
    <location>
        <begin position="1377"/>
        <end position="1390"/>
    </location>
</feature>
<evidence type="ECO:0000313" key="4">
    <source>
        <dbReference type="Proteomes" id="UP001176521"/>
    </source>
</evidence>
<dbReference type="Gene3D" id="2.30.29.30">
    <property type="entry name" value="Pleckstrin-homology domain (PH domain)/Phosphotyrosine-binding domain (PTB)"/>
    <property type="match status" value="1"/>
</dbReference>
<feature type="compositionally biased region" description="Low complexity" evidence="1">
    <location>
        <begin position="1188"/>
        <end position="1214"/>
    </location>
</feature>
<feature type="region of interest" description="Disordered" evidence="1">
    <location>
        <begin position="1188"/>
        <end position="1465"/>
    </location>
</feature>
<accession>A0AAN6JHP9</accession>
<comment type="caution">
    <text evidence="3">The sequence shown here is derived from an EMBL/GenBank/DDBJ whole genome shotgun (WGS) entry which is preliminary data.</text>
</comment>
<feature type="compositionally biased region" description="Polar residues" evidence="1">
    <location>
        <begin position="781"/>
        <end position="795"/>
    </location>
</feature>
<dbReference type="SMART" id="SM00233">
    <property type="entry name" value="PH"/>
    <property type="match status" value="1"/>
</dbReference>
<feature type="compositionally biased region" description="Low complexity" evidence="1">
    <location>
        <begin position="1356"/>
        <end position="1376"/>
    </location>
</feature>
<feature type="compositionally biased region" description="Gly residues" evidence="1">
    <location>
        <begin position="1068"/>
        <end position="1078"/>
    </location>
</feature>
<feature type="compositionally biased region" description="Low complexity" evidence="1">
    <location>
        <begin position="901"/>
        <end position="920"/>
    </location>
</feature>
<feature type="region of interest" description="Disordered" evidence="1">
    <location>
        <begin position="1"/>
        <end position="164"/>
    </location>
</feature>
<dbReference type="PANTHER" id="PTHR45733">
    <property type="entry name" value="FORMIN-J"/>
    <property type="match status" value="1"/>
</dbReference>
<feature type="compositionally biased region" description="Low complexity" evidence="1">
    <location>
        <begin position="45"/>
        <end position="70"/>
    </location>
</feature>